<organism evidence="1 2">
    <name type="scientific">Leucogyrophana mollusca</name>
    <dbReference type="NCBI Taxonomy" id="85980"/>
    <lineage>
        <taxon>Eukaryota</taxon>
        <taxon>Fungi</taxon>
        <taxon>Dikarya</taxon>
        <taxon>Basidiomycota</taxon>
        <taxon>Agaricomycotina</taxon>
        <taxon>Agaricomycetes</taxon>
        <taxon>Agaricomycetidae</taxon>
        <taxon>Boletales</taxon>
        <taxon>Boletales incertae sedis</taxon>
        <taxon>Leucogyrophana</taxon>
    </lineage>
</organism>
<proteinExistence type="predicted"/>
<gene>
    <name evidence="1" type="ORF">BV22DRAFT_148124</name>
</gene>
<protein>
    <submittedName>
        <fullName evidence="1">Uncharacterized protein</fullName>
    </submittedName>
</protein>
<evidence type="ECO:0000313" key="2">
    <source>
        <dbReference type="Proteomes" id="UP000790709"/>
    </source>
</evidence>
<dbReference type="EMBL" id="MU266344">
    <property type="protein sequence ID" value="KAH7929200.1"/>
    <property type="molecule type" value="Genomic_DNA"/>
</dbReference>
<evidence type="ECO:0000313" key="1">
    <source>
        <dbReference type="EMBL" id="KAH7929200.1"/>
    </source>
</evidence>
<keyword evidence="2" id="KW-1185">Reference proteome</keyword>
<dbReference type="Proteomes" id="UP000790709">
    <property type="component" value="Unassembled WGS sequence"/>
</dbReference>
<comment type="caution">
    <text evidence="1">The sequence shown here is derived from an EMBL/GenBank/DDBJ whole genome shotgun (WGS) entry which is preliminary data.</text>
</comment>
<accession>A0ACB8BT93</accession>
<sequence>MESELASVGVDKELIKYLGAIAATILIYDYILTLILELDYIWSRPWSAVKGLYLFTKYSPFIDVTLMVLYRDLLSEPSDKACHFALSIVSYVYPISMSVTEIIIMVRTWAIWGRGRRLAIILITVGATFFAFALYFTVLYVNSLAFTVIHDLALSGCIPTSENDNFLVDWSLFMGIESLSLLMMIVHAYPVVKQNRGITMTALYGVLLRDGIAYYVVLFALSAVNLGVATQTGFLSTSFATPTRVLHAVFTTRIILHLRETESGAVEGDAFTQSTSIVFASGVTQC</sequence>
<reference evidence="1" key="1">
    <citation type="journal article" date="2021" name="New Phytol.">
        <title>Evolutionary innovations through gain and loss of genes in the ectomycorrhizal Boletales.</title>
        <authorList>
            <person name="Wu G."/>
            <person name="Miyauchi S."/>
            <person name="Morin E."/>
            <person name="Kuo A."/>
            <person name="Drula E."/>
            <person name="Varga T."/>
            <person name="Kohler A."/>
            <person name="Feng B."/>
            <person name="Cao Y."/>
            <person name="Lipzen A."/>
            <person name="Daum C."/>
            <person name="Hundley H."/>
            <person name="Pangilinan J."/>
            <person name="Johnson J."/>
            <person name="Barry K."/>
            <person name="LaButti K."/>
            <person name="Ng V."/>
            <person name="Ahrendt S."/>
            <person name="Min B."/>
            <person name="Choi I.G."/>
            <person name="Park H."/>
            <person name="Plett J.M."/>
            <person name="Magnuson J."/>
            <person name="Spatafora J.W."/>
            <person name="Nagy L.G."/>
            <person name="Henrissat B."/>
            <person name="Grigoriev I.V."/>
            <person name="Yang Z.L."/>
            <person name="Xu J."/>
            <person name="Martin F.M."/>
        </authorList>
    </citation>
    <scope>NUCLEOTIDE SEQUENCE</scope>
    <source>
        <strain evidence="1">KUC20120723A-06</strain>
    </source>
</reference>
<name>A0ACB8BT93_9AGAM</name>